<keyword evidence="5 9" id="KW-0479">Metal-binding</keyword>
<dbReference type="PRINTS" id="PR00463">
    <property type="entry name" value="EP450I"/>
</dbReference>
<reference evidence="11" key="1">
    <citation type="submission" date="2021-01" db="EMBL/GenBank/DDBJ databases">
        <authorList>
            <person name="Kaushik A."/>
        </authorList>
    </citation>
    <scope>NUCLEOTIDE SEQUENCE</scope>
    <source>
        <strain evidence="11">AG4-R118</strain>
    </source>
</reference>
<dbReference type="GO" id="GO:0004497">
    <property type="term" value="F:monooxygenase activity"/>
    <property type="evidence" value="ECO:0007669"/>
    <property type="project" value="UniProtKB-KW"/>
</dbReference>
<keyword evidence="6 10" id="KW-0560">Oxidoreductase</keyword>
<proteinExistence type="inferred from homology"/>
<comment type="caution">
    <text evidence="11">The sequence shown here is derived from an EMBL/GenBank/DDBJ whole genome shotgun (WGS) entry which is preliminary data.</text>
</comment>
<sequence length="471" mass="53476">MPQTTEGPEFANLSKTLKSNIVSLSGLGTTIVVLNSADANNDLLEKRAKIYSGSFCTPMVSSPHLMDLGDFVPLMDSNDSWRKQRRAISAQINRKSMYNFRQPQNQQARRLLQHLLDVCCDLESSDDLEQEFYRAVSAVFFDTVYGYELKALDDPFHIDNMTLHNNLAKSLVLSKFLVNFFPWLQYIPEWIPGAGWKKKVREWREQKNRTMDGIYNWAKQRVADLKIEGSDDYSIISSTIKDAQKAGWDETETDTFAKNLGTTLLVGGSGLSAASFSWLILSMALFPEAQAKAQREIDEVVGPDRLPTFEDQPRLPYIRRLLLEVLRWQAPAPLGIPHKCTEDDEYQGYRIPKGAIMIGNVWAINQDGDQYKDPDTFNPDRFLDPSVPPPPIFGSGLRICPGRYFFQDLFFIQAVLILATFKVGRYKDERGQEIEPVRRVIVGSAAARPATFKLKISPRSRQHVELIQTAL</sequence>
<dbReference type="GO" id="GO:0016705">
    <property type="term" value="F:oxidoreductase activity, acting on paired donors, with incorporation or reduction of molecular oxygen"/>
    <property type="evidence" value="ECO:0007669"/>
    <property type="project" value="InterPro"/>
</dbReference>
<dbReference type="GO" id="GO:0020037">
    <property type="term" value="F:heme binding"/>
    <property type="evidence" value="ECO:0007669"/>
    <property type="project" value="InterPro"/>
</dbReference>
<feature type="binding site" description="axial binding residue" evidence="9">
    <location>
        <position position="400"/>
    </location>
    <ligand>
        <name>heme</name>
        <dbReference type="ChEBI" id="CHEBI:30413"/>
    </ligand>
    <ligandPart>
        <name>Fe</name>
        <dbReference type="ChEBI" id="CHEBI:18248"/>
    </ligandPart>
</feature>
<dbReference type="Pfam" id="PF00067">
    <property type="entry name" value="p450"/>
    <property type="match status" value="1"/>
</dbReference>
<protein>
    <recommendedName>
        <fullName evidence="13">O-methylsterigmatocystin oxidoreductase</fullName>
    </recommendedName>
</protein>
<dbReference type="InterPro" id="IPR050364">
    <property type="entry name" value="Cytochrome_P450_fung"/>
</dbReference>
<dbReference type="InterPro" id="IPR002401">
    <property type="entry name" value="Cyt_P450_E_grp-I"/>
</dbReference>
<evidence type="ECO:0000256" key="10">
    <source>
        <dbReference type="RuleBase" id="RU000461"/>
    </source>
</evidence>
<comment type="cofactor">
    <cofactor evidence="1 9">
        <name>heme</name>
        <dbReference type="ChEBI" id="CHEBI:30413"/>
    </cofactor>
</comment>
<evidence type="ECO:0000313" key="11">
    <source>
        <dbReference type="EMBL" id="CAE6446769.1"/>
    </source>
</evidence>
<keyword evidence="4 9" id="KW-0349">Heme</keyword>
<dbReference type="InterPro" id="IPR017972">
    <property type="entry name" value="Cyt_P450_CS"/>
</dbReference>
<evidence type="ECO:0000256" key="3">
    <source>
        <dbReference type="ARBA" id="ARBA00010617"/>
    </source>
</evidence>
<evidence type="ECO:0000256" key="6">
    <source>
        <dbReference type="ARBA" id="ARBA00023002"/>
    </source>
</evidence>
<gene>
    <name evidence="11" type="ORF">RDB_LOCUS59355</name>
</gene>
<name>A0A8H3B3S1_9AGAM</name>
<dbReference type="EMBL" id="CAJMWX010001031">
    <property type="protein sequence ID" value="CAE6446769.1"/>
    <property type="molecule type" value="Genomic_DNA"/>
</dbReference>
<keyword evidence="8 10" id="KW-0503">Monooxygenase</keyword>
<dbReference type="PANTHER" id="PTHR46300:SF7">
    <property type="entry name" value="P450, PUTATIVE (EUROFUNG)-RELATED"/>
    <property type="match status" value="1"/>
</dbReference>
<keyword evidence="7 9" id="KW-0408">Iron</keyword>
<comment type="similarity">
    <text evidence="3 10">Belongs to the cytochrome P450 family.</text>
</comment>
<dbReference type="Gene3D" id="1.10.630.10">
    <property type="entry name" value="Cytochrome P450"/>
    <property type="match status" value="1"/>
</dbReference>
<evidence type="ECO:0000256" key="4">
    <source>
        <dbReference type="ARBA" id="ARBA00022617"/>
    </source>
</evidence>
<accession>A0A8H3B3S1</accession>
<evidence type="ECO:0008006" key="13">
    <source>
        <dbReference type="Google" id="ProtNLM"/>
    </source>
</evidence>
<evidence type="ECO:0000256" key="8">
    <source>
        <dbReference type="ARBA" id="ARBA00023033"/>
    </source>
</evidence>
<evidence type="ECO:0000256" key="5">
    <source>
        <dbReference type="ARBA" id="ARBA00022723"/>
    </source>
</evidence>
<dbReference type="Proteomes" id="UP000663888">
    <property type="component" value="Unassembled WGS sequence"/>
</dbReference>
<organism evidence="11 12">
    <name type="scientific">Rhizoctonia solani</name>
    <dbReference type="NCBI Taxonomy" id="456999"/>
    <lineage>
        <taxon>Eukaryota</taxon>
        <taxon>Fungi</taxon>
        <taxon>Dikarya</taxon>
        <taxon>Basidiomycota</taxon>
        <taxon>Agaricomycotina</taxon>
        <taxon>Agaricomycetes</taxon>
        <taxon>Cantharellales</taxon>
        <taxon>Ceratobasidiaceae</taxon>
        <taxon>Rhizoctonia</taxon>
    </lineage>
</organism>
<dbReference type="PANTHER" id="PTHR46300">
    <property type="entry name" value="P450, PUTATIVE (EUROFUNG)-RELATED-RELATED"/>
    <property type="match status" value="1"/>
</dbReference>
<evidence type="ECO:0000256" key="9">
    <source>
        <dbReference type="PIRSR" id="PIRSR602401-1"/>
    </source>
</evidence>
<dbReference type="SUPFAM" id="SSF48264">
    <property type="entry name" value="Cytochrome P450"/>
    <property type="match status" value="1"/>
</dbReference>
<comment type="pathway">
    <text evidence="2">Secondary metabolite biosynthesis.</text>
</comment>
<dbReference type="InterPro" id="IPR001128">
    <property type="entry name" value="Cyt_P450"/>
</dbReference>
<dbReference type="GO" id="GO:0005506">
    <property type="term" value="F:iron ion binding"/>
    <property type="evidence" value="ECO:0007669"/>
    <property type="project" value="InterPro"/>
</dbReference>
<dbReference type="InterPro" id="IPR036396">
    <property type="entry name" value="Cyt_P450_sf"/>
</dbReference>
<dbReference type="PROSITE" id="PS00086">
    <property type="entry name" value="CYTOCHROME_P450"/>
    <property type="match status" value="1"/>
</dbReference>
<dbReference type="CDD" id="cd11065">
    <property type="entry name" value="CYP64-like"/>
    <property type="match status" value="1"/>
</dbReference>
<evidence type="ECO:0000313" key="12">
    <source>
        <dbReference type="Proteomes" id="UP000663888"/>
    </source>
</evidence>
<evidence type="ECO:0000256" key="2">
    <source>
        <dbReference type="ARBA" id="ARBA00005179"/>
    </source>
</evidence>
<evidence type="ECO:0000256" key="1">
    <source>
        <dbReference type="ARBA" id="ARBA00001971"/>
    </source>
</evidence>
<dbReference type="AlphaFoldDB" id="A0A8H3B3S1"/>
<evidence type="ECO:0000256" key="7">
    <source>
        <dbReference type="ARBA" id="ARBA00023004"/>
    </source>
</evidence>